<keyword evidence="4" id="KW-1015">Disulfide bond</keyword>
<keyword evidence="9" id="KW-1185">Reference proteome</keyword>
<dbReference type="GO" id="GO:0008061">
    <property type="term" value="F:chitin binding"/>
    <property type="evidence" value="ECO:0007669"/>
    <property type="project" value="UniProtKB-KW"/>
</dbReference>
<dbReference type="PANTHER" id="PTHR23301">
    <property type="entry name" value="CHITIN BINDING PERITROPHIN-A"/>
    <property type="match status" value="1"/>
</dbReference>
<evidence type="ECO:0000313" key="9">
    <source>
        <dbReference type="Proteomes" id="UP000271974"/>
    </source>
</evidence>
<evidence type="ECO:0000256" key="1">
    <source>
        <dbReference type="ARBA" id="ARBA00022669"/>
    </source>
</evidence>
<dbReference type="InterPro" id="IPR036508">
    <property type="entry name" value="Chitin-bd_dom_sf"/>
</dbReference>
<gene>
    <name evidence="8" type="ORF">EGW08_003672</name>
</gene>
<keyword evidence="6" id="KW-1133">Transmembrane helix</keyword>
<reference evidence="8 9" key="1">
    <citation type="submission" date="2019-01" db="EMBL/GenBank/DDBJ databases">
        <title>A draft genome assembly of the solar-powered sea slug Elysia chlorotica.</title>
        <authorList>
            <person name="Cai H."/>
            <person name="Li Q."/>
            <person name="Fang X."/>
            <person name="Li J."/>
            <person name="Curtis N.E."/>
            <person name="Altenburger A."/>
            <person name="Shibata T."/>
            <person name="Feng M."/>
            <person name="Maeda T."/>
            <person name="Schwartz J.A."/>
            <person name="Shigenobu S."/>
            <person name="Lundholm N."/>
            <person name="Nishiyama T."/>
            <person name="Yang H."/>
            <person name="Hasebe M."/>
            <person name="Li S."/>
            <person name="Pierce S.K."/>
            <person name="Wang J."/>
        </authorList>
    </citation>
    <scope>NUCLEOTIDE SEQUENCE [LARGE SCALE GENOMIC DNA]</scope>
    <source>
        <strain evidence="8">EC2010</strain>
        <tissue evidence="8">Whole organism of an adult</tissue>
    </source>
</reference>
<feature type="transmembrane region" description="Helical" evidence="6">
    <location>
        <begin position="57"/>
        <end position="76"/>
    </location>
</feature>
<evidence type="ECO:0000256" key="4">
    <source>
        <dbReference type="ARBA" id="ARBA00023157"/>
    </source>
</evidence>
<keyword evidence="6" id="KW-0472">Membrane</keyword>
<dbReference type="PROSITE" id="PS50940">
    <property type="entry name" value="CHIT_BIND_II"/>
    <property type="match status" value="2"/>
</dbReference>
<dbReference type="EMBL" id="RQTK01000079">
    <property type="protein sequence ID" value="RUS88572.1"/>
    <property type="molecule type" value="Genomic_DNA"/>
</dbReference>
<dbReference type="Pfam" id="PF01607">
    <property type="entry name" value="CBM_14"/>
    <property type="match status" value="1"/>
</dbReference>
<dbReference type="InterPro" id="IPR051940">
    <property type="entry name" value="Chitin_bind-dev_reg"/>
</dbReference>
<dbReference type="Proteomes" id="UP000271974">
    <property type="component" value="Unassembled WGS sequence"/>
</dbReference>
<keyword evidence="6" id="KW-0812">Transmembrane</keyword>
<evidence type="ECO:0000256" key="2">
    <source>
        <dbReference type="ARBA" id="ARBA00022729"/>
    </source>
</evidence>
<proteinExistence type="predicted"/>
<accession>A0A3S1BTW7</accession>
<dbReference type="PANTHER" id="PTHR23301:SF0">
    <property type="entry name" value="CHITIN-BINDING TYPE-2 DOMAIN-CONTAINING PROTEIN-RELATED"/>
    <property type="match status" value="1"/>
</dbReference>
<evidence type="ECO:0000256" key="3">
    <source>
        <dbReference type="ARBA" id="ARBA00022737"/>
    </source>
</evidence>
<keyword evidence="3" id="KW-0677">Repeat</keyword>
<feature type="non-terminal residue" evidence="8">
    <location>
        <position position="1"/>
    </location>
</feature>
<sequence length="302" mass="33216">HTSFPLKVRVSAVSTLVVLRGHLFAVKSSFRAGFGPSPIQEIVNCRRLASVMMRSSALVWLGCLGVCLGILITWSGPADAASILHRRTRRQAATYSTVSCPQRFGQFELPGDCSRYIQCDSGVPSLQNCQPNLVFNAARGYCDFLANVPGCQLPQRGVTSSPSQEINYDICSTAPNGGNALDGYHVPHPQICNAFFTCSSNLLYAPCTFCPEHTYFSLPERRCIRNTTGDFASVCRSREYVSHQEKVFRQQDGMCRATNGAPSHIYDQGNSGIYPVNSNYQIVGPTYYQAQPIYPGRVLYIG</sequence>
<name>A0A3S1BTW7_ELYCH</name>
<keyword evidence="2" id="KW-0732">Signal</keyword>
<keyword evidence="5" id="KW-0325">Glycoprotein</keyword>
<dbReference type="GO" id="GO:0005576">
    <property type="term" value="C:extracellular region"/>
    <property type="evidence" value="ECO:0007669"/>
    <property type="project" value="InterPro"/>
</dbReference>
<dbReference type="SUPFAM" id="SSF57625">
    <property type="entry name" value="Invertebrate chitin-binding proteins"/>
    <property type="match status" value="2"/>
</dbReference>
<keyword evidence="1" id="KW-0147">Chitin-binding</keyword>
<evidence type="ECO:0000313" key="8">
    <source>
        <dbReference type="EMBL" id="RUS88572.1"/>
    </source>
</evidence>
<protein>
    <recommendedName>
        <fullName evidence="7">Chitin-binding type-2 domain-containing protein</fullName>
    </recommendedName>
</protein>
<dbReference type="AlphaFoldDB" id="A0A3S1BTW7"/>
<evidence type="ECO:0000256" key="6">
    <source>
        <dbReference type="SAM" id="Phobius"/>
    </source>
</evidence>
<feature type="domain" description="Chitin-binding type-2" evidence="7">
    <location>
        <begin position="168"/>
        <end position="237"/>
    </location>
</feature>
<evidence type="ECO:0000256" key="5">
    <source>
        <dbReference type="ARBA" id="ARBA00023180"/>
    </source>
</evidence>
<comment type="caution">
    <text evidence="8">The sequence shown here is derived from an EMBL/GenBank/DDBJ whole genome shotgun (WGS) entry which is preliminary data.</text>
</comment>
<dbReference type="OrthoDB" id="6106109at2759"/>
<feature type="domain" description="Chitin-binding type-2" evidence="7">
    <location>
        <begin position="97"/>
        <end position="153"/>
    </location>
</feature>
<dbReference type="Gene3D" id="2.170.140.10">
    <property type="entry name" value="Chitin binding domain"/>
    <property type="match status" value="1"/>
</dbReference>
<dbReference type="SMART" id="SM00494">
    <property type="entry name" value="ChtBD2"/>
    <property type="match status" value="2"/>
</dbReference>
<dbReference type="InterPro" id="IPR002557">
    <property type="entry name" value="Chitin-bd_dom"/>
</dbReference>
<dbReference type="STRING" id="188477.A0A3S1BTW7"/>
<organism evidence="8 9">
    <name type="scientific">Elysia chlorotica</name>
    <name type="common">Eastern emerald elysia</name>
    <name type="synonym">Sea slug</name>
    <dbReference type="NCBI Taxonomy" id="188477"/>
    <lineage>
        <taxon>Eukaryota</taxon>
        <taxon>Metazoa</taxon>
        <taxon>Spiralia</taxon>
        <taxon>Lophotrochozoa</taxon>
        <taxon>Mollusca</taxon>
        <taxon>Gastropoda</taxon>
        <taxon>Heterobranchia</taxon>
        <taxon>Euthyneura</taxon>
        <taxon>Panpulmonata</taxon>
        <taxon>Sacoglossa</taxon>
        <taxon>Placobranchoidea</taxon>
        <taxon>Plakobranchidae</taxon>
        <taxon>Elysia</taxon>
    </lineage>
</organism>
<evidence type="ECO:0000259" key="7">
    <source>
        <dbReference type="PROSITE" id="PS50940"/>
    </source>
</evidence>